<sequence length="27" mass="3229">MSKIDCFGVFERFMHQNSKTQAYISIF</sequence>
<evidence type="ECO:0000313" key="1">
    <source>
        <dbReference type="EMBL" id="MPC41147.1"/>
    </source>
</evidence>
<gene>
    <name evidence="1" type="ORF">E2C01_034731</name>
</gene>
<organism evidence="1 2">
    <name type="scientific">Portunus trituberculatus</name>
    <name type="common">Swimming crab</name>
    <name type="synonym">Neptunus trituberculatus</name>
    <dbReference type="NCBI Taxonomy" id="210409"/>
    <lineage>
        <taxon>Eukaryota</taxon>
        <taxon>Metazoa</taxon>
        <taxon>Ecdysozoa</taxon>
        <taxon>Arthropoda</taxon>
        <taxon>Crustacea</taxon>
        <taxon>Multicrustacea</taxon>
        <taxon>Malacostraca</taxon>
        <taxon>Eumalacostraca</taxon>
        <taxon>Eucarida</taxon>
        <taxon>Decapoda</taxon>
        <taxon>Pleocyemata</taxon>
        <taxon>Brachyura</taxon>
        <taxon>Eubrachyura</taxon>
        <taxon>Portunoidea</taxon>
        <taxon>Portunidae</taxon>
        <taxon>Portuninae</taxon>
        <taxon>Portunus</taxon>
    </lineage>
</organism>
<dbReference type="AlphaFoldDB" id="A0A5B7F6G5"/>
<comment type="caution">
    <text evidence="1">The sequence shown here is derived from an EMBL/GenBank/DDBJ whole genome shotgun (WGS) entry which is preliminary data.</text>
</comment>
<accession>A0A5B7F6G5</accession>
<name>A0A5B7F6G5_PORTR</name>
<keyword evidence="2" id="KW-1185">Reference proteome</keyword>
<proteinExistence type="predicted"/>
<dbReference type="EMBL" id="VSRR010004945">
    <property type="protein sequence ID" value="MPC41147.1"/>
    <property type="molecule type" value="Genomic_DNA"/>
</dbReference>
<dbReference type="Proteomes" id="UP000324222">
    <property type="component" value="Unassembled WGS sequence"/>
</dbReference>
<evidence type="ECO:0000313" key="2">
    <source>
        <dbReference type="Proteomes" id="UP000324222"/>
    </source>
</evidence>
<reference evidence="1 2" key="1">
    <citation type="submission" date="2019-05" db="EMBL/GenBank/DDBJ databases">
        <title>Another draft genome of Portunus trituberculatus and its Hox gene families provides insights of decapod evolution.</title>
        <authorList>
            <person name="Jeong J.-H."/>
            <person name="Song I."/>
            <person name="Kim S."/>
            <person name="Choi T."/>
            <person name="Kim D."/>
            <person name="Ryu S."/>
            <person name="Kim W."/>
        </authorList>
    </citation>
    <scope>NUCLEOTIDE SEQUENCE [LARGE SCALE GENOMIC DNA]</scope>
    <source>
        <tissue evidence="1">Muscle</tissue>
    </source>
</reference>
<protein>
    <submittedName>
        <fullName evidence="1">Uncharacterized protein</fullName>
    </submittedName>
</protein>